<dbReference type="EMBL" id="KZ506485">
    <property type="protein sequence ID" value="PKU39436.1"/>
    <property type="molecule type" value="Genomic_DNA"/>
</dbReference>
<protein>
    <submittedName>
        <fullName evidence="1">Uncharacterized protein</fullName>
    </submittedName>
</protein>
<evidence type="ECO:0000313" key="2">
    <source>
        <dbReference type="Proteomes" id="UP000233556"/>
    </source>
</evidence>
<dbReference type="OrthoDB" id="9367242at2759"/>
<dbReference type="AlphaFoldDB" id="A0A2I0U026"/>
<dbReference type="Proteomes" id="UP000233556">
    <property type="component" value="Unassembled WGS sequence"/>
</dbReference>
<evidence type="ECO:0000313" key="1">
    <source>
        <dbReference type="EMBL" id="PKU39436.1"/>
    </source>
</evidence>
<accession>A0A2I0U026</accession>
<sequence length="265" mass="29479">MKAKDHLEINLAGNVEDSRKGSFKYTGSKRKTKENVGPLLNEVGALLTEDTEKVELLNAFFNSVFTAKAGLQESQTLEVREKVWEKDDFPLLDGDQGKKEDPGNYRLVSLTSIPGKVVEHLILDVISKHTEEKKVISSGHHGFTKGRSCLTNLIAFCDGMTGWVDERRAVDVVYLGSNKAFESVSHNIFIDEGTEYTLIKLADHTKLRQVTVIQQHLDRLECWEEKNLMKFNKGPVKATSGVLCPVLGPPVQERQGIAGESPVES</sequence>
<keyword evidence="2" id="KW-1185">Reference proteome</keyword>
<reference evidence="2" key="1">
    <citation type="submission" date="2017-11" db="EMBL/GenBank/DDBJ databases">
        <authorList>
            <person name="Lima N.C."/>
            <person name="Parody-Merino A.M."/>
            <person name="Battley P.F."/>
            <person name="Fidler A.E."/>
            <person name="Prosdocimi F."/>
        </authorList>
    </citation>
    <scope>NUCLEOTIDE SEQUENCE [LARGE SCALE GENOMIC DNA]</scope>
</reference>
<dbReference type="PANTHER" id="PTHR33332">
    <property type="entry name" value="REVERSE TRANSCRIPTASE DOMAIN-CONTAINING PROTEIN"/>
    <property type="match status" value="1"/>
</dbReference>
<proteinExistence type="predicted"/>
<reference evidence="2" key="2">
    <citation type="submission" date="2017-12" db="EMBL/GenBank/DDBJ databases">
        <title>Genome sequence of the Bar-tailed Godwit (Limosa lapponica baueri).</title>
        <authorList>
            <person name="Lima N.C.B."/>
            <person name="Parody-Merino A.M."/>
            <person name="Battley P.F."/>
            <person name="Fidler A.E."/>
            <person name="Prosdocimi F."/>
        </authorList>
    </citation>
    <scope>NUCLEOTIDE SEQUENCE [LARGE SCALE GENOMIC DNA]</scope>
</reference>
<organism evidence="1 2">
    <name type="scientific">Limosa lapponica baueri</name>
    <dbReference type="NCBI Taxonomy" id="1758121"/>
    <lineage>
        <taxon>Eukaryota</taxon>
        <taxon>Metazoa</taxon>
        <taxon>Chordata</taxon>
        <taxon>Craniata</taxon>
        <taxon>Vertebrata</taxon>
        <taxon>Euteleostomi</taxon>
        <taxon>Archelosauria</taxon>
        <taxon>Archosauria</taxon>
        <taxon>Dinosauria</taxon>
        <taxon>Saurischia</taxon>
        <taxon>Theropoda</taxon>
        <taxon>Coelurosauria</taxon>
        <taxon>Aves</taxon>
        <taxon>Neognathae</taxon>
        <taxon>Neoaves</taxon>
        <taxon>Charadriiformes</taxon>
        <taxon>Scolopacidae</taxon>
        <taxon>Limosa</taxon>
    </lineage>
</organism>
<gene>
    <name evidence="1" type="ORF">llap_10259</name>
</gene>
<name>A0A2I0U026_LIMLA</name>